<sequence length="703" mass="78952">MRITKVKISNYRGLESVEIPLNRFGCVIGENNAGKSSVFQALNTFLRGSAMDSSDFLSRRQNIRVQVSFSEIGPDDLARLDTQHRAKIEKEVEDGSLTLVRTYTSPGKGEIRVLSKVPRDERFSSVALEGTLKVGLSAAEISANVQHTYPEIYDQLNGKITKAAVRRAFEELVSNLRPEELTEGESKLPTGIDRSITTLLPDVIYIPAVKELNDELKTTDSSTFGKLLGLLFGQIEHQMPTLQKSFDDLRQHLNVVTDDQGNEIDQRLQEVRDVEKLIERNLQEAFPRADVRLDIPPPALRTLLSSAEISINDGVSGHFRTKGDGLRRSVTFAILRAYVDQKKKQVDLESSGAERPTILLFEEPEVFLHPRAQRKLFEALKFFSQYNDVLVTTHSSAFYGPKETGTFVKMIKNHQVDPPVSLAHVIDLSDIDARDQFEIIKHENNEAAFFADSVFLVEGASDCHLVPHVAKTLNPEWDFQKHSVAIARVEGKGSIARYRSFFEKFAMRVSVLADLDAILEGFDKLGASESCADIRSRLLSLVDRDAKLVEENQVRSEVLKKMRKSGEVQGLWQQAATLHSAFTKGECTWDDLNSAVTAFFDRANSRTKRAVLRDAMTPDLRASKAELLSALREENIFVWERGAIEDYYPPAIYLSSSNKNIQAQRFCETYATAEALRELPAFAESDVCEFDLIFSKFFAGVTE</sequence>
<gene>
    <name evidence="3" type="ORF">SSQG_03868</name>
</gene>
<dbReference type="Gene3D" id="3.40.50.300">
    <property type="entry name" value="P-loop containing nucleotide triphosphate hydrolases"/>
    <property type="match status" value="1"/>
</dbReference>
<feature type="domain" description="Endonuclease GajA/Old nuclease/RecF-like AAA" evidence="1">
    <location>
        <begin position="1"/>
        <end position="397"/>
    </location>
</feature>
<keyword evidence="4" id="KW-1185">Reference proteome</keyword>
<evidence type="ECO:0000259" key="1">
    <source>
        <dbReference type="Pfam" id="PF13175"/>
    </source>
</evidence>
<dbReference type="Pfam" id="PF20469">
    <property type="entry name" value="OLD-like_TOPRIM"/>
    <property type="match status" value="1"/>
</dbReference>
<dbReference type="CDD" id="cd01026">
    <property type="entry name" value="TOPRIM_OLD"/>
    <property type="match status" value="1"/>
</dbReference>
<accession>D9WZZ2</accession>
<dbReference type="Pfam" id="PF13175">
    <property type="entry name" value="AAA_15"/>
    <property type="match status" value="1"/>
</dbReference>
<dbReference type="PANTHER" id="PTHR43581:SF4">
    <property type="entry name" value="ATP_GTP PHOSPHATASE"/>
    <property type="match status" value="1"/>
</dbReference>
<dbReference type="RefSeq" id="WP_003991459.1">
    <property type="nucleotide sequence ID" value="NZ_GG657757.1"/>
</dbReference>
<evidence type="ECO:0000259" key="2">
    <source>
        <dbReference type="Pfam" id="PF20469"/>
    </source>
</evidence>
<feature type="domain" description="OLD protein-like TOPRIM" evidence="2">
    <location>
        <begin position="449"/>
        <end position="516"/>
    </location>
</feature>
<dbReference type="InterPro" id="IPR041685">
    <property type="entry name" value="AAA_GajA/Old/RecF-like"/>
</dbReference>
<name>D9WZZ2_STRVT</name>
<dbReference type="HOGENOM" id="CLU_017618_2_0_11"/>
<evidence type="ECO:0000313" key="3">
    <source>
        <dbReference type="EMBL" id="EFL33350.1"/>
    </source>
</evidence>
<dbReference type="PANTHER" id="PTHR43581">
    <property type="entry name" value="ATP/GTP PHOSPHATASE"/>
    <property type="match status" value="1"/>
</dbReference>
<organism evidence="3 4">
    <name type="scientific">Streptomyces viridochromogenes (strain DSM 40736 / JCM 4977 / BCRC 1201 / Tue 494)</name>
    <dbReference type="NCBI Taxonomy" id="591159"/>
    <lineage>
        <taxon>Bacteria</taxon>
        <taxon>Bacillati</taxon>
        <taxon>Actinomycetota</taxon>
        <taxon>Actinomycetes</taxon>
        <taxon>Kitasatosporales</taxon>
        <taxon>Streptomycetaceae</taxon>
        <taxon>Streptomyces</taxon>
    </lineage>
</organism>
<dbReference type="InterPro" id="IPR034139">
    <property type="entry name" value="TOPRIM_OLD"/>
</dbReference>
<dbReference type="EMBL" id="GG657757">
    <property type="protein sequence ID" value="EFL33350.1"/>
    <property type="molecule type" value="Genomic_DNA"/>
</dbReference>
<dbReference type="SUPFAM" id="SSF52540">
    <property type="entry name" value="P-loop containing nucleoside triphosphate hydrolases"/>
    <property type="match status" value="1"/>
</dbReference>
<dbReference type="InterPro" id="IPR051396">
    <property type="entry name" value="Bact_Antivir_Def_Nuclease"/>
</dbReference>
<dbReference type="STRING" id="591159.SSQG_03868"/>
<dbReference type="Proteomes" id="UP000004184">
    <property type="component" value="Unassembled WGS sequence"/>
</dbReference>
<dbReference type="AlphaFoldDB" id="D9WZZ2"/>
<dbReference type="InterPro" id="IPR027417">
    <property type="entry name" value="P-loop_NTPase"/>
</dbReference>
<dbReference type="OrthoDB" id="104167at2"/>
<proteinExistence type="predicted"/>
<reference evidence="4" key="1">
    <citation type="submission" date="2009-02" db="EMBL/GenBank/DDBJ databases">
        <title>Annotation of Streptomyces viridochromogenes strain DSM 40736.</title>
        <authorList>
            <consortium name="The Broad Institute Genome Sequencing Platform"/>
            <consortium name="Broad Institute Microbial Sequencing Center"/>
            <person name="Fischbach M."/>
            <person name="Godfrey P."/>
            <person name="Ward D."/>
            <person name="Young S."/>
            <person name="Zeng Q."/>
            <person name="Koehrsen M."/>
            <person name="Alvarado L."/>
            <person name="Berlin A.M."/>
            <person name="Bochicchio J."/>
            <person name="Borenstein D."/>
            <person name="Chapman S.B."/>
            <person name="Chen Z."/>
            <person name="Engels R."/>
            <person name="Freedman E."/>
            <person name="Gellesch M."/>
            <person name="Goldberg J."/>
            <person name="Griggs A."/>
            <person name="Gujja S."/>
            <person name="Heilman E.R."/>
            <person name="Heiman D.I."/>
            <person name="Hepburn T.A."/>
            <person name="Howarth C."/>
            <person name="Jen D."/>
            <person name="Larson L."/>
            <person name="Lewis B."/>
            <person name="Mehta T."/>
            <person name="Park D."/>
            <person name="Pearson M."/>
            <person name="Richards J."/>
            <person name="Roberts A."/>
            <person name="Saif S."/>
            <person name="Shea T.D."/>
            <person name="Shenoy N."/>
            <person name="Sisk P."/>
            <person name="Stolte C."/>
            <person name="Sykes S.N."/>
            <person name="Thomson T."/>
            <person name="Walk T."/>
            <person name="White J."/>
            <person name="Yandava C."/>
            <person name="Straight P."/>
            <person name="Clardy J."/>
            <person name="Hung D."/>
            <person name="Kolter R."/>
            <person name="Mekalanos J."/>
            <person name="Walker S."/>
            <person name="Walsh C.T."/>
            <person name="Wieland-Brown L.C."/>
            <person name="Haas B."/>
            <person name="Nusbaum C."/>
            <person name="Birren B."/>
        </authorList>
    </citation>
    <scope>NUCLEOTIDE SEQUENCE [LARGE SCALE GENOMIC DNA]</scope>
    <source>
        <strain evidence="4">DSM 40736 / JCM 4977 / BCRC 1201 / Tue 494</strain>
    </source>
</reference>
<protein>
    <submittedName>
        <fullName evidence="3">Uncharacterized protein</fullName>
    </submittedName>
</protein>
<evidence type="ECO:0000313" key="4">
    <source>
        <dbReference type="Proteomes" id="UP000004184"/>
    </source>
</evidence>